<feature type="compositionally biased region" description="Low complexity" evidence="3">
    <location>
        <begin position="340"/>
        <end position="360"/>
    </location>
</feature>
<feature type="compositionally biased region" description="Acidic residues" evidence="3">
    <location>
        <begin position="255"/>
        <end position="286"/>
    </location>
</feature>
<evidence type="ECO:0000256" key="1">
    <source>
        <dbReference type="ARBA" id="ARBA00009947"/>
    </source>
</evidence>
<feature type="compositionally biased region" description="Basic and acidic residues" evidence="3">
    <location>
        <begin position="299"/>
        <end position="316"/>
    </location>
</feature>
<dbReference type="InterPro" id="IPR037231">
    <property type="entry name" value="NAP-like_sf"/>
</dbReference>
<organism evidence="5 6">
    <name type="scientific">Priapulus caudatus</name>
    <name type="common">Priapulid worm</name>
    <dbReference type="NCBI Taxonomy" id="37621"/>
    <lineage>
        <taxon>Eukaryota</taxon>
        <taxon>Metazoa</taxon>
        <taxon>Ecdysozoa</taxon>
        <taxon>Scalidophora</taxon>
        <taxon>Priapulida</taxon>
        <taxon>Priapulimorpha</taxon>
        <taxon>Priapulimorphida</taxon>
        <taxon>Priapulidae</taxon>
        <taxon>Priapulus</taxon>
    </lineage>
</organism>
<dbReference type="PROSITE" id="PS51457">
    <property type="entry name" value="BEN"/>
    <property type="match status" value="1"/>
</dbReference>
<dbReference type="Proteomes" id="UP000695022">
    <property type="component" value="Unplaced"/>
</dbReference>
<dbReference type="GeneID" id="106806813"/>
<evidence type="ECO:0000256" key="3">
    <source>
        <dbReference type="SAM" id="MobiDB-lite"/>
    </source>
</evidence>
<dbReference type="InterPro" id="IPR002164">
    <property type="entry name" value="NAP_family"/>
</dbReference>
<feature type="region of interest" description="Disordered" evidence="3">
    <location>
        <begin position="236"/>
        <end position="386"/>
    </location>
</feature>
<evidence type="ECO:0000313" key="6">
    <source>
        <dbReference type="RefSeq" id="XP_014664401.1"/>
    </source>
</evidence>
<dbReference type="Pfam" id="PF10523">
    <property type="entry name" value="BEN"/>
    <property type="match status" value="1"/>
</dbReference>
<dbReference type="InterPro" id="IPR018379">
    <property type="entry name" value="BEN_domain"/>
</dbReference>
<feature type="region of interest" description="Disordered" evidence="3">
    <location>
        <begin position="422"/>
        <end position="445"/>
    </location>
</feature>
<sequence length="665" mass="74887">MATAAGLPRKMRKCDGENSVNVPEFREKQVHHSESDGVVSKQDILKWIDSCQSEIDNLNERCSEEVLKIEQRYSLLKKPIFCKRNEFIEKIPNFWSTTFLNHPQISVIVDEDEEECIRCLKKVEVEDYDDLRSGYRIRLHFEENPFFENMTVCKEFASAHATYDPSSGIPEIRWKDGKSLAECQEEREGRKRDRRSRTFFMWLTSQSDAASDVLAEAIKDEIWPNPLQYFVVDDAEESEQNDATERLQETGGAAQEEDETEVCATDRDEELNAEVEEEGQIQETEDTGGGGEADERMDEEGTLREKPRGGRTEHWPSDGAAAVQSRAVCKRDAHGRPRARQQQQQQQGPPLPPGARLGAASAERKVEEGAPPFKQEERVSAAAADGKQDLMLSLLYEIREEQWRARGERARMAHALDRVCGVLHPHASPPPPPPAPPDDDDVSAPPYDAMDGFRVCEPAAAFAAGDAVATVAIPGPSGGGGGDDDSAQNCIVYKVEEDDAVVIDDDDEDENDYGPIAELYDGGVNDAAAEAARLVCSLEDPVARLRHRGAITYGSKPEPEEQRVFKMFQDTRNAKLFALKLLGAFFTKRELALSNLYGGKVHTGKMWAEKRALEPARMRRVFTYLEQYYPGCRDRRRDEAYIRDAINNKCRNSLRWIRENPLLDD</sequence>
<dbReference type="SUPFAM" id="SSF143113">
    <property type="entry name" value="NAP-like"/>
    <property type="match status" value="1"/>
</dbReference>
<evidence type="ECO:0000259" key="4">
    <source>
        <dbReference type="PROSITE" id="PS51457"/>
    </source>
</evidence>
<feature type="domain" description="BEN" evidence="4">
    <location>
        <begin position="547"/>
        <end position="657"/>
    </location>
</feature>
<dbReference type="Pfam" id="PF00956">
    <property type="entry name" value="NAP"/>
    <property type="match status" value="1"/>
</dbReference>
<accession>A0ABM1DWT0</accession>
<comment type="similarity">
    <text evidence="1 2">Belongs to the nucleosome assembly protein (NAP) family.</text>
</comment>
<dbReference type="SMART" id="SM01025">
    <property type="entry name" value="BEN"/>
    <property type="match status" value="1"/>
</dbReference>
<dbReference type="Gene3D" id="1.20.5.1500">
    <property type="match status" value="1"/>
</dbReference>
<dbReference type="RefSeq" id="XP_014664401.1">
    <property type="nucleotide sequence ID" value="XM_014808915.1"/>
</dbReference>
<dbReference type="PANTHER" id="PTHR11875">
    <property type="entry name" value="TESTIS-SPECIFIC Y-ENCODED PROTEIN"/>
    <property type="match status" value="1"/>
</dbReference>
<feature type="compositionally biased region" description="Pro residues" evidence="3">
    <location>
        <begin position="427"/>
        <end position="436"/>
    </location>
</feature>
<protein>
    <submittedName>
        <fullName evidence="6">Uncharacterized protein LOC106806813</fullName>
    </submittedName>
</protein>
<evidence type="ECO:0000256" key="2">
    <source>
        <dbReference type="RuleBase" id="RU003876"/>
    </source>
</evidence>
<name>A0ABM1DWT0_PRICU</name>
<dbReference type="Gene3D" id="1.10.10.2590">
    <property type="entry name" value="BEN domain"/>
    <property type="match status" value="1"/>
</dbReference>
<feature type="compositionally biased region" description="Basic and acidic residues" evidence="3">
    <location>
        <begin position="362"/>
        <end position="379"/>
    </location>
</feature>
<evidence type="ECO:0000313" key="5">
    <source>
        <dbReference type="Proteomes" id="UP000695022"/>
    </source>
</evidence>
<dbReference type="Gene3D" id="3.30.1120.90">
    <property type="entry name" value="Nucleosome assembly protein"/>
    <property type="match status" value="1"/>
</dbReference>
<keyword evidence="5" id="KW-1185">Reference proteome</keyword>
<gene>
    <name evidence="6" type="primary">LOC106806813</name>
</gene>
<reference evidence="6" key="1">
    <citation type="submission" date="2025-08" db="UniProtKB">
        <authorList>
            <consortium name="RefSeq"/>
        </authorList>
    </citation>
    <scope>IDENTIFICATION</scope>
</reference>
<proteinExistence type="inferred from homology"/>